<accession>A0A6C0K7Z6</accession>
<protein>
    <recommendedName>
        <fullName evidence="2">Exostosin GT47 domain-containing protein</fullName>
    </recommendedName>
</protein>
<name>A0A6C0K7Z6_9ZZZZ</name>
<proteinExistence type="predicted"/>
<reference evidence="1" key="1">
    <citation type="journal article" date="2020" name="Nature">
        <title>Giant virus diversity and host interactions through global metagenomics.</title>
        <authorList>
            <person name="Schulz F."/>
            <person name="Roux S."/>
            <person name="Paez-Espino D."/>
            <person name="Jungbluth S."/>
            <person name="Walsh D.A."/>
            <person name="Denef V.J."/>
            <person name="McMahon K.D."/>
            <person name="Konstantinidis K.T."/>
            <person name="Eloe-Fadrosh E.A."/>
            <person name="Kyrpides N.C."/>
            <person name="Woyke T."/>
        </authorList>
    </citation>
    <scope>NUCLEOTIDE SEQUENCE</scope>
    <source>
        <strain evidence="1">GVMAG-S-1101172-89</strain>
    </source>
</reference>
<sequence>MSAIHPLTGKPIKIIESEGCVWRDEKTLVWLDKTVSAESKWNRFDVGVSSVEVLEALGQKGIVVDICIAIGFGAAKWIQEGGPKSVRIFATSKAVIDEVGPEFFIKERVANMICLDDALGLYPMLQVPWNGSEMDARLMLALILQYKRTGPVLEGADKHRLISSAAYGLSKETTLSPPRPLYFITQFFVSPKPRRSAEIVHTLQKNAECNYVDKIILLNERQYELPVSSLKIEQHVIGHRLNFRTVLQYIYEKVPSDVLVVIANSDIYLDDSWRLLWSLSMRSTFLSLLRWDVQENPQEKPVLFGPRSDSQDTWVISSNSVKERSWNWPTLDIPFGQNGCDNAINVEMLRNKYMVANPCMSLTTNHVHTSGIRTYKNLDILSKSIFMYLKPTGIHDLKPEYELSQKTFQKIEVPLYQPPIRCVNSAVFRTMLCKQNDDFKRMGVIFPSHTVNLHTYENVFETKDGLLQTYNTILVGGSKVVSDMWGETEMSVLSPCVAVETAVVAFCPNHVAQSPWLYMVNYLGKILHMRRLVGGGEFLGTEEMRGVLEKFSWRLDTDPPGKKEIPVLLREENFQAWCSRAHVWYPQGGLKDQITAQEVKALRESVFRRRMTGGHMVFCLDKYWITKEFVAEVERVTGIDAVIVEEGDTVEETMDFLTTAAGLIGMVGGGPLWGSWLLPTDSFVFELQLEATPSIDIAHLCCVCEVEHYVQTVHRIKPQNKIDTENVVAALCAYTKKRGSSHQAPSLEILMPPSSTTGFFAHAGDSFREMVSLWAERGYVTVKEMPGLCNVWLGGVGQVLLYDRPTLEWFHASPLEEQEWCVGLFGNPAATKAMKSTAWSFWPRRPRIVEELASKPRPPFSERTMRVVFYGRSENVVQFRNRTKASWSSACSEFVHLESAVAKYPYTHEEYLERLRRSLFGLCLAGYGKKCHREIECMAMGCVPVVAPEVDMTSYASPPVEGVHYLRVIDQDDLRKKTEAMDEAAWEAMSAAAFQWWKENASTEGMWALTKRLAGI</sequence>
<dbReference type="AlphaFoldDB" id="A0A6C0K7Z6"/>
<dbReference type="EMBL" id="MN740811">
    <property type="protein sequence ID" value="QHU12930.1"/>
    <property type="molecule type" value="Genomic_DNA"/>
</dbReference>
<organism evidence="1">
    <name type="scientific">viral metagenome</name>
    <dbReference type="NCBI Taxonomy" id="1070528"/>
    <lineage>
        <taxon>unclassified sequences</taxon>
        <taxon>metagenomes</taxon>
        <taxon>organismal metagenomes</taxon>
    </lineage>
</organism>
<evidence type="ECO:0008006" key="2">
    <source>
        <dbReference type="Google" id="ProtNLM"/>
    </source>
</evidence>
<evidence type="ECO:0000313" key="1">
    <source>
        <dbReference type="EMBL" id="QHU12930.1"/>
    </source>
</evidence>